<reference evidence="3" key="1">
    <citation type="submission" date="2023-07" db="EMBL/GenBank/DDBJ databases">
        <authorList>
            <person name="Stuckert A."/>
        </authorList>
    </citation>
    <scope>NUCLEOTIDE SEQUENCE</scope>
</reference>
<feature type="chain" id="PRO_5046609494" description="Uroplakin-2" evidence="2">
    <location>
        <begin position="18"/>
        <end position="170"/>
    </location>
</feature>
<evidence type="ECO:0000256" key="2">
    <source>
        <dbReference type="SAM" id="SignalP"/>
    </source>
</evidence>
<keyword evidence="4" id="KW-1185">Reference proteome</keyword>
<evidence type="ECO:0000313" key="3">
    <source>
        <dbReference type="EMBL" id="CAJ0953486.1"/>
    </source>
</evidence>
<evidence type="ECO:0000256" key="1">
    <source>
        <dbReference type="SAM" id="Phobius"/>
    </source>
</evidence>
<keyword evidence="2" id="KW-0732">Signal</keyword>
<comment type="caution">
    <text evidence="3">The sequence shown here is derived from an EMBL/GenBank/DDBJ whole genome shotgun (WGS) entry which is preliminary data.</text>
</comment>
<keyword evidence="1" id="KW-0472">Membrane</keyword>
<dbReference type="Proteomes" id="UP001176940">
    <property type="component" value="Unassembled WGS sequence"/>
</dbReference>
<evidence type="ECO:0008006" key="5">
    <source>
        <dbReference type="Google" id="ProtNLM"/>
    </source>
</evidence>
<dbReference type="EMBL" id="CAUEEQ010036773">
    <property type="protein sequence ID" value="CAJ0953486.1"/>
    <property type="molecule type" value="Genomic_DNA"/>
</dbReference>
<name>A0ABN9LYL0_9NEOB</name>
<proteinExistence type="predicted"/>
<sequence length="170" mass="17998">MLLLAFSTLLLISSSYGQDNTTLATGLVDNPLGYTAVIAFPSACKYSLKTATLNIGGNTTQALSVPVPQCRLRRDLIIVNDSQNGDAATINVGYQVVSLTPNQTYTASYTIDGVNFNKVTFQTKTVLPGPPSVFRRSGGMVVITVLLSIAMFLLVVGLIVVLVLGGRGKK</sequence>
<keyword evidence="1" id="KW-1133">Transmembrane helix</keyword>
<dbReference type="PANTHER" id="PTHR17573:SF0">
    <property type="entry name" value="UROPLAKIN-2"/>
    <property type="match status" value="1"/>
</dbReference>
<dbReference type="PANTHER" id="PTHR17573">
    <property type="entry name" value="UROPLAKIN II"/>
    <property type="match status" value="1"/>
</dbReference>
<keyword evidence="1" id="KW-0812">Transmembrane</keyword>
<feature type="transmembrane region" description="Helical" evidence="1">
    <location>
        <begin position="140"/>
        <end position="164"/>
    </location>
</feature>
<accession>A0ABN9LYL0</accession>
<evidence type="ECO:0000313" key="4">
    <source>
        <dbReference type="Proteomes" id="UP001176940"/>
    </source>
</evidence>
<dbReference type="InterPro" id="IPR009952">
    <property type="entry name" value="Uroplakin-2"/>
</dbReference>
<feature type="signal peptide" evidence="2">
    <location>
        <begin position="1"/>
        <end position="17"/>
    </location>
</feature>
<dbReference type="Pfam" id="PF07353">
    <property type="entry name" value="Uroplakin_II"/>
    <property type="match status" value="1"/>
</dbReference>
<organism evidence="3 4">
    <name type="scientific">Ranitomeya imitator</name>
    <name type="common">mimic poison frog</name>
    <dbReference type="NCBI Taxonomy" id="111125"/>
    <lineage>
        <taxon>Eukaryota</taxon>
        <taxon>Metazoa</taxon>
        <taxon>Chordata</taxon>
        <taxon>Craniata</taxon>
        <taxon>Vertebrata</taxon>
        <taxon>Euteleostomi</taxon>
        <taxon>Amphibia</taxon>
        <taxon>Batrachia</taxon>
        <taxon>Anura</taxon>
        <taxon>Neobatrachia</taxon>
        <taxon>Hyloidea</taxon>
        <taxon>Dendrobatidae</taxon>
        <taxon>Dendrobatinae</taxon>
        <taxon>Ranitomeya</taxon>
    </lineage>
</organism>
<gene>
    <name evidence="3" type="ORF">RIMI_LOCUS14328284</name>
</gene>
<protein>
    <recommendedName>
        <fullName evidence="5">Uroplakin-2</fullName>
    </recommendedName>
</protein>